<protein>
    <submittedName>
        <fullName evidence="2">Isoflavone reductase</fullName>
    </submittedName>
</protein>
<dbReference type="PATRIC" id="fig|1423810.4.peg.991"/>
<dbReference type="Pfam" id="PF05368">
    <property type="entry name" value="NmrA"/>
    <property type="match status" value="1"/>
</dbReference>
<dbReference type="EMBL" id="AYZK01000002">
    <property type="protein sequence ID" value="KRM87462.1"/>
    <property type="molecule type" value="Genomic_DNA"/>
</dbReference>
<name>A0A0R2CHH9_9LACO</name>
<dbReference type="Proteomes" id="UP000051789">
    <property type="component" value="Unassembled WGS sequence"/>
</dbReference>
<evidence type="ECO:0000313" key="3">
    <source>
        <dbReference type="Proteomes" id="UP000051789"/>
    </source>
</evidence>
<dbReference type="STRING" id="1423810.FD19_GL000966"/>
<evidence type="ECO:0000259" key="1">
    <source>
        <dbReference type="Pfam" id="PF05368"/>
    </source>
</evidence>
<dbReference type="InterPro" id="IPR052718">
    <property type="entry name" value="NmrA-type_oxidoreductase"/>
</dbReference>
<comment type="caution">
    <text evidence="2">The sequence shown here is derived from an EMBL/GenBank/DDBJ whole genome shotgun (WGS) entry which is preliminary data.</text>
</comment>
<dbReference type="Gene3D" id="3.90.25.10">
    <property type="entry name" value="UDP-galactose 4-epimerase, domain 1"/>
    <property type="match status" value="1"/>
</dbReference>
<dbReference type="RefSeq" id="WP_056969202.1">
    <property type="nucleotide sequence ID" value="NZ_AYZK01000002.1"/>
</dbReference>
<dbReference type="PANTHER" id="PTHR47129:SF1">
    <property type="entry name" value="NMRA-LIKE DOMAIN-CONTAINING PROTEIN"/>
    <property type="match status" value="1"/>
</dbReference>
<feature type="domain" description="NmrA-like" evidence="1">
    <location>
        <begin position="2"/>
        <end position="184"/>
    </location>
</feature>
<dbReference type="Gene3D" id="3.40.50.720">
    <property type="entry name" value="NAD(P)-binding Rossmann-like Domain"/>
    <property type="match status" value="1"/>
</dbReference>
<dbReference type="InterPro" id="IPR036291">
    <property type="entry name" value="NAD(P)-bd_dom_sf"/>
</dbReference>
<organism evidence="2 3">
    <name type="scientific">Lacticaseibacillus thailandensis DSM 22698 = JCM 13996</name>
    <dbReference type="NCBI Taxonomy" id="1423810"/>
    <lineage>
        <taxon>Bacteria</taxon>
        <taxon>Bacillati</taxon>
        <taxon>Bacillota</taxon>
        <taxon>Bacilli</taxon>
        <taxon>Lactobacillales</taxon>
        <taxon>Lactobacillaceae</taxon>
        <taxon>Lacticaseibacillus</taxon>
    </lineage>
</organism>
<sequence>MADYTDYDAMVAALRGIDRLLFVSISNPAAQQVVINAAKAAGVQFIAYTSIADPQYNKFGLQDNHHQTEVAIAASGIAHTFLRNGWYLELMQDYLAAAAKNNTAPYFATHGQIAWALKREYAEAGARVIATATTLEVVTLTGEPITYQQLAEATSTAVGRDLQSTAVSRKEFTHIMAQWDISEQGAMLATSYQDYTLQGNNGEASLSPITFEKILGHPLTPIADAIKELLQ</sequence>
<evidence type="ECO:0000313" key="2">
    <source>
        <dbReference type="EMBL" id="KRM87462.1"/>
    </source>
</evidence>
<gene>
    <name evidence="2" type="ORF">FD19_GL000966</name>
</gene>
<dbReference type="SUPFAM" id="SSF51735">
    <property type="entry name" value="NAD(P)-binding Rossmann-fold domains"/>
    <property type="match status" value="1"/>
</dbReference>
<keyword evidence="3" id="KW-1185">Reference proteome</keyword>
<dbReference type="InterPro" id="IPR008030">
    <property type="entry name" value="NmrA-like"/>
</dbReference>
<reference evidence="2 3" key="1">
    <citation type="journal article" date="2015" name="Genome Announc.">
        <title>Expanding the biotechnology potential of lactobacilli through comparative genomics of 213 strains and associated genera.</title>
        <authorList>
            <person name="Sun Z."/>
            <person name="Harris H.M."/>
            <person name="McCann A."/>
            <person name="Guo C."/>
            <person name="Argimon S."/>
            <person name="Zhang W."/>
            <person name="Yang X."/>
            <person name="Jeffery I.B."/>
            <person name="Cooney J.C."/>
            <person name="Kagawa T.F."/>
            <person name="Liu W."/>
            <person name="Song Y."/>
            <person name="Salvetti E."/>
            <person name="Wrobel A."/>
            <person name="Rasinkangas P."/>
            <person name="Parkhill J."/>
            <person name="Rea M.C."/>
            <person name="O'Sullivan O."/>
            <person name="Ritari J."/>
            <person name="Douillard F.P."/>
            <person name="Paul Ross R."/>
            <person name="Yang R."/>
            <person name="Briner A.E."/>
            <person name="Felis G.E."/>
            <person name="de Vos W.M."/>
            <person name="Barrangou R."/>
            <person name="Klaenhammer T.R."/>
            <person name="Caufield P.W."/>
            <person name="Cui Y."/>
            <person name="Zhang H."/>
            <person name="O'Toole P.W."/>
        </authorList>
    </citation>
    <scope>NUCLEOTIDE SEQUENCE [LARGE SCALE GENOMIC DNA]</scope>
    <source>
        <strain evidence="2 3">DSM 22698</strain>
    </source>
</reference>
<proteinExistence type="predicted"/>
<dbReference type="PANTHER" id="PTHR47129">
    <property type="entry name" value="QUINONE OXIDOREDUCTASE 2"/>
    <property type="match status" value="1"/>
</dbReference>
<accession>A0A0R2CHH9</accession>
<dbReference type="AlphaFoldDB" id="A0A0R2CHH9"/>